<reference evidence="22 23" key="1">
    <citation type="journal article" date="2011" name="Genome Biol. Evol.">
        <title>Integration of the genetic map and genome assembly of fugu facilitates insights into distinct features of genome evolution in teleosts and mammals.</title>
        <authorList>
            <person name="Kai W."/>
            <person name="Kikuchi K."/>
            <person name="Tohari S."/>
            <person name="Chew A.K."/>
            <person name="Tay A."/>
            <person name="Fujiwara A."/>
            <person name="Hosoya S."/>
            <person name="Suetake H."/>
            <person name="Naruse K."/>
            <person name="Brenner S."/>
            <person name="Suzuki Y."/>
            <person name="Venkatesh B."/>
        </authorList>
    </citation>
    <scope>NUCLEOTIDE SEQUENCE [LARGE SCALE GENOMIC DNA]</scope>
</reference>
<dbReference type="Ensembl" id="ENSTRUT00000023960.3">
    <property type="protein sequence ID" value="ENSTRUP00000023861.2"/>
    <property type="gene ID" value="ENSTRUG00000009499.3"/>
</dbReference>
<organism evidence="22 23">
    <name type="scientific">Takifugu rubripes</name>
    <name type="common">Japanese pufferfish</name>
    <name type="synonym">Fugu rubripes</name>
    <dbReference type="NCBI Taxonomy" id="31033"/>
    <lineage>
        <taxon>Eukaryota</taxon>
        <taxon>Metazoa</taxon>
        <taxon>Chordata</taxon>
        <taxon>Craniata</taxon>
        <taxon>Vertebrata</taxon>
        <taxon>Euteleostomi</taxon>
        <taxon>Actinopterygii</taxon>
        <taxon>Neopterygii</taxon>
        <taxon>Teleostei</taxon>
        <taxon>Neoteleostei</taxon>
        <taxon>Acanthomorphata</taxon>
        <taxon>Eupercaria</taxon>
        <taxon>Tetraodontiformes</taxon>
        <taxon>Tetradontoidea</taxon>
        <taxon>Tetraodontidae</taxon>
        <taxon>Takifugu</taxon>
    </lineage>
</organism>
<dbReference type="KEGG" id="tru:101066347"/>
<evidence type="ECO:0000256" key="18">
    <source>
        <dbReference type="SAM" id="MobiDB-lite"/>
    </source>
</evidence>
<evidence type="ECO:0000256" key="14">
    <source>
        <dbReference type="ARBA" id="ARBA00040238"/>
    </source>
</evidence>
<reference evidence="22" key="2">
    <citation type="submission" date="2025-08" db="UniProtKB">
        <authorList>
            <consortium name="Ensembl"/>
        </authorList>
    </citation>
    <scope>IDENTIFICATION</scope>
</reference>
<feature type="disulfide bond" evidence="17">
    <location>
        <begin position="251"/>
        <end position="266"/>
    </location>
</feature>
<evidence type="ECO:0000313" key="23">
    <source>
        <dbReference type="Proteomes" id="UP000005226"/>
    </source>
</evidence>
<dbReference type="Gene3D" id="2.60.40.3210">
    <property type="entry name" value="Zona pellucida, ZP-N domain"/>
    <property type="match status" value="1"/>
</dbReference>
<dbReference type="GeneID" id="101066347"/>
<evidence type="ECO:0000256" key="6">
    <source>
        <dbReference type="ARBA" id="ARBA00022692"/>
    </source>
</evidence>
<evidence type="ECO:0000313" key="22">
    <source>
        <dbReference type="Ensembl" id="ENSTRUP00000023861.2"/>
    </source>
</evidence>
<feature type="compositionally biased region" description="Basic and acidic residues" evidence="18">
    <location>
        <begin position="118"/>
        <end position="180"/>
    </location>
</feature>
<feature type="compositionally biased region" description="Pro residues" evidence="18">
    <location>
        <begin position="95"/>
        <end position="108"/>
    </location>
</feature>
<dbReference type="InterPro" id="IPR000519">
    <property type="entry name" value="P_trefoil_dom"/>
</dbReference>
<dbReference type="AlphaFoldDB" id="H2TGR2"/>
<feature type="disulfide bond" evidence="17">
    <location>
        <begin position="241"/>
        <end position="267"/>
    </location>
</feature>
<dbReference type="GO" id="GO:0035805">
    <property type="term" value="C:egg coat"/>
    <property type="evidence" value="ECO:0007669"/>
    <property type="project" value="UniProtKB-SubCell"/>
</dbReference>
<name>H2TGR2_TAKRU</name>
<dbReference type="PANTHER" id="PTHR23343">
    <property type="entry name" value="ZONA PELLUCIDA SPERM-BINDING PROTEIN"/>
    <property type="match status" value="1"/>
</dbReference>
<evidence type="ECO:0000256" key="10">
    <source>
        <dbReference type="ARBA" id="ARBA00023180"/>
    </source>
</evidence>
<evidence type="ECO:0000256" key="2">
    <source>
        <dbReference type="ARBA" id="ARBA00022475"/>
    </source>
</evidence>
<dbReference type="OMA" id="NICEVED"/>
<feature type="domain" description="P-type" evidence="21">
    <location>
        <begin position="239"/>
        <end position="277"/>
    </location>
</feature>
<dbReference type="InterPro" id="IPR044913">
    <property type="entry name" value="P_trefoil_dom_sf"/>
</dbReference>
<comment type="subcellular location">
    <subcellularLocation>
        <location evidence="1">Cell membrane</location>
        <topology evidence="1">Single-pass type I membrane protein</topology>
    </subcellularLocation>
    <subcellularLocation>
        <location evidence="12">Zona pellucida</location>
    </subcellularLocation>
</comment>
<proteinExistence type="predicted"/>
<evidence type="ECO:0000256" key="5">
    <source>
        <dbReference type="ARBA" id="ARBA00022685"/>
    </source>
</evidence>
<comment type="function">
    <text evidence="13">Component of the zona pellucida, an extracellular matrix surrounding oocytes which mediates sperm binding, induction of the acrosome reaction and prevents post-fertilization polyspermy. The zona pellucida is composed of 3 to 4 glycoproteins, ZP1, ZP2, ZP3, and ZP4. ZP4 may act as a sperm receptor.</text>
</comment>
<protein>
    <recommendedName>
        <fullName evidence="14">Zona pellucida sperm-binding protein 4</fullName>
    </recommendedName>
    <alternativeName>
        <fullName evidence="16">Zona pellucida glycoprotein 4</fullName>
    </alternativeName>
    <alternativeName>
        <fullName evidence="15">Zona pellucida protein B</fullName>
    </alternativeName>
</protein>
<dbReference type="Gene3D" id="2.60.40.4100">
    <property type="entry name" value="Zona pellucida, ZP-C domain"/>
    <property type="match status" value="1"/>
</dbReference>
<keyword evidence="8" id="KW-0472">Membrane</keyword>
<feature type="region of interest" description="Disordered" evidence="18">
    <location>
        <begin position="44"/>
        <end position="216"/>
    </location>
</feature>
<keyword evidence="2" id="KW-1003">Cell membrane</keyword>
<dbReference type="GO" id="GO:0060468">
    <property type="term" value="P:prevention of polyspermy"/>
    <property type="evidence" value="ECO:0007669"/>
    <property type="project" value="TreeGrafter"/>
</dbReference>
<keyword evidence="6" id="KW-0812">Transmembrane</keyword>
<dbReference type="Pfam" id="PF23344">
    <property type="entry name" value="ZP-N"/>
    <property type="match status" value="1"/>
</dbReference>
<evidence type="ECO:0000256" key="7">
    <source>
        <dbReference type="ARBA" id="ARBA00022989"/>
    </source>
</evidence>
<dbReference type="Proteomes" id="UP000005226">
    <property type="component" value="Chromosome 9"/>
</dbReference>
<dbReference type="InterPro" id="IPR055356">
    <property type="entry name" value="ZP-N"/>
</dbReference>
<dbReference type="PROSITE" id="PS51034">
    <property type="entry name" value="ZP_2"/>
    <property type="match status" value="1"/>
</dbReference>
<gene>
    <name evidence="22" type="primary">LOC101066347</name>
</gene>
<dbReference type="SUPFAM" id="SSF57492">
    <property type="entry name" value="Trefoil"/>
    <property type="match status" value="1"/>
</dbReference>
<evidence type="ECO:0000256" key="19">
    <source>
        <dbReference type="SAM" id="SignalP"/>
    </source>
</evidence>
<dbReference type="GeneTree" id="ENSGT00940000163253"/>
<evidence type="ECO:0000256" key="17">
    <source>
        <dbReference type="PROSITE-ProRule" id="PRU00779"/>
    </source>
</evidence>
<feature type="compositionally biased region" description="Basic and acidic residues" evidence="18">
    <location>
        <begin position="75"/>
        <end position="94"/>
    </location>
</feature>
<dbReference type="GO" id="GO:0035804">
    <property type="term" value="F:structural constituent of egg coat"/>
    <property type="evidence" value="ECO:0007669"/>
    <property type="project" value="TreeGrafter"/>
</dbReference>
<evidence type="ECO:0000256" key="12">
    <source>
        <dbReference type="ARBA" id="ARBA00024183"/>
    </source>
</evidence>
<evidence type="ECO:0000256" key="15">
    <source>
        <dbReference type="ARBA" id="ARBA00042273"/>
    </source>
</evidence>
<dbReference type="OrthoDB" id="8919081at2759"/>
<dbReference type="InterPro" id="IPR051148">
    <property type="entry name" value="Zona_Pellucida_Domain_gp"/>
</dbReference>
<dbReference type="STRING" id="31033.ENSTRUP00000023861"/>
<dbReference type="SMART" id="SM00241">
    <property type="entry name" value="ZP"/>
    <property type="match status" value="1"/>
</dbReference>
<evidence type="ECO:0000256" key="9">
    <source>
        <dbReference type="ARBA" id="ARBA00023157"/>
    </source>
</evidence>
<dbReference type="Pfam" id="PF00100">
    <property type="entry name" value="Zona_pellucida"/>
    <property type="match status" value="1"/>
</dbReference>
<dbReference type="InterPro" id="IPR042235">
    <property type="entry name" value="ZP-C_dom"/>
</dbReference>
<dbReference type="GO" id="GO:0032190">
    <property type="term" value="F:acrosin binding"/>
    <property type="evidence" value="ECO:0007669"/>
    <property type="project" value="TreeGrafter"/>
</dbReference>
<dbReference type="PROSITE" id="PS51448">
    <property type="entry name" value="P_TREFOIL_2"/>
    <property type="match status" value="1"/>
</dbReference>
<keyword evidence="19" id="KW-0732">Signal</keyword>
<evidence type="ECO:0000256" key="11">
    <source>
        <dbReference type="ARBA" id="ARBA00023279"/>
    </source>
</evidence>
<dbReference type="InterPro" id="IPR001507">
    <property type="entry name" value="ZP_dom"/>
</dbReference>
<keyword evidence="9 17" id="KW-1015">Disulfide bond</keyword>
<dbReference type="GO" id="GO:0005886">
    <property type="term" value="C:plasma membrane"/>
    <property type="evidence" value="ECO:0007669"/>
    <property type="project" value="UniProtKB-SubCell"/>
</dbReference>
<sequence length="598" mass="66655">MLKYSTATSLVALALLGCFVGQGVEAQLSSDNLMPRASFVLTKPQTQSYPGTHPGHQTHPGTSGIHKPSGPRPQKPSDPRPQKPSDPRPQKPTDPRPQPPPNQRPPIHFPWNPNRPQKPLDPRPQKPSDPRPQKPSDPRPQKPSDPRPQKPTDPRPQKPTDPRPQKPTDPRPQKPTDPRPQKPYPITSNPSWSFATKKPSYQQVQPRTSPVDQKVPQTIYDPSPGGDHQTVVTKNPNYNICEVEDSRKVPCGRVEISSSECLEIDCCYDGYGCYFGKAVTLQCTKDGHFIVVVSKYSTQPNIDLNSLSLLGDGENCGPNDSNSEFVIYYFAVSQCGTIVREEDPGVIVYDNFLFSYFETQHGKYGEITRDTTYDLLFQCRYTATAIHSLVVELIPGTLPLPVASTGPLRVHMQLANGICTTKGCDPVVAAYTSFYEPHDYPVHKVLREPVYVQVELMERTDPLVVLTLDHCWTTTSPHPHTYPQWDILINGCPNPDDPYTAELVPVGSDVPFPGHYRRFLFYMFAFLDDVSEPTYQQLYLHCSTSLCLAIPGSYCEPNCFRKINKREAAATATEKTVERNVVVTAGPVTMSAPSSTKE</sequence>
<evidence type="ECO:0000256" key="8">
    <source>
        <dbReference type="ARBA" id="ARBA00023136"/>
    </source>
</evidence>
<evidence type="ECO:0000256" key="16">
    <source>
        <dbReference type="ARBA" id="ARBA00042573"/>
    </source>
</evidence>
<evidence type="ECO:0000256" key="13">
    <source>
        <dbReference type="ARBA" id="ARBA00037545"/>
    </source>
</evidence>
<dbReference type="CDD" id="cd00111">
    <property type="entry name" value="Trefoil"/>
    <property type="match status" value="1"/>
</dbReference>
<dbReference type="InterPro" id="IPR055355">
    <property type="entry name" value="ZP-C"/>
</dbReference>
<accession>H2TGR2</accession>
<keyword evidence="3" id="KW-0964">Secreted</keyword>
<evidence type="ECO:0000259" key="20">
    <source>
        <dbReference type="PROSITE" id="PS51034"/>
    </source>
</evidence>
<feature type="chain" id="PRO_5030172351" description="Zona pellucida sperm-binding protein 4" evidence="19">
    <location>
        <begin position="27"/>
        <end position="598"/>
    </location>
</feature>
<reference evidence="22" key="3">
    <citation type="submission" date="2025-09" db="UniProtKB">
        <authorList>
            <consortium name="Ensembl"/>
        </authorList>
    </citation>
    <scope>IDENTIFICATION</scope>
</reference>
<feature type="signal peptide" evidence="19">
    <location>
        <begin position="1"/>
        <end position="26"/>
    </location>
</feature>
<comment type="caution">
    <text evidence="17">Lacks conserved residue(s) required for the propagation of feature annotation.</text>
</comment>
<evidence type="ECO:0000256" key="3">
    <source>
        <dbReference type="ARBA" id="ARBA00022525"/>
    </source>
</evidence>
<keyword evidence="4" id="KW-0272">Extracellular matrix</keyword>
<evidence type="ECO:0000256" key="1">
    <source>
        <dbReference type="ARBA" id="ARBA00004251"/>
    </source>
</evidence>
<feature type="compositionally biased region" description="Polar residues" evidence="18">
    <location>
        <begin position="186"/>
        <end position="211"/>
    </location>
</feature>
<dbReference type="PROSITE" id="PS51257">
    <property type="entry name" value="PROKAR_LIPOPROTEIN"/>
    <property type="match status" value="1"/>
</dbReference>
<keyword evidence="10" id="KW-0325">Glycoprotein</keyword>
<dbReference type="FunCoup" id="H2TGR2">
    <property type="interactions" value="1092"/>
</dbReference>
<evidence type="ECO:0000256" key="4">
    <source>
        <dbReference type="ARBA" id="ARBA00022530"/>
    </source>
</evidence>
<keyword evidence="5" id="KW-0165">Cleavage on pair of basic residues</keyword>
<dbReference type="InParanoid" id="H2TGR2"/>
<keyword evidence="23" id="KW-1185">Reference proteome</keyword>
<feature type="domain" description="ZP" evidence="20">
    <location>
        <begin position="282"/>
        <end position="562"/>
    </location>
</feature>
<dbReference type="eggNOG" id="ENOG502QU54">
    <property type="taxonomic scope" value="Eukaryota"/>
</dbReference>
<dbReference type="RefSeq" id="XP_011605473.2">
    <property type="nucleotide sequence ID" value="XM_011607171.2"/>
</dbReference>
<dbReference type="PANTHER" id="PTHR23343:SF31">
    <property type="entry name" value="ZONA PELLUCIDA SPERM-BINDING PROTEIN 4"/>
    <property type="match status" value="1"/>
</dbReference>
<dbReference type="GO" id="GO:0007339">
    <property type="term" value="P:binding of sperm to zona pellucida"/>
    <property type="evidence" value="ECO:0007669"/>
    <property type="project" value="TreeGrafter"/>
</dbReference>
<dbReference type="SMART" id="SM00018">
    <property type="entry name" value="PD"/>
    <property type="match status" value="1"/>
</dbReference>
<keyword evidence="11" id="KW-0278">Fertilization</keyword>
<evidence type="ECO:0000259" key="21">
    <source>
        <dbReference type="PROSITE" id="PS51448"/>
    </source>
</evidence>
<keyword evidence="7" id="KW-1133">Transmembrane helix</keyword>